<proteinExistence type="predicted"/>
<feature type="signal peptide" evidence="2">
    <location>
        <begin position="1"/>
        <end position="17"/>
    </location>
</feature>
<protein>
    <submittedName>
        <fullName evidence="3">Uncharacterized protein</fullName>
    </submittedName>
</protein>
<gene>
    <name evidence="3" type="ORF">L207DRAFT_423492</name>
</gene>
<keyword evidence="2" id="KW-0732">Signal</keyword>
<dbReference type="EMBL" id="KZ613942">
    <property type="protein sequence ID" value="PMD42917.1"/>
    <property type="molecule type" value="Genomic_DNA"/>
</dbReference>
<organism evidence="3 4">
    <name type="scientific">Hyaloscypha variabilis (strain UAMH 11265 / GT02V1 / F)</name>
    <name type="common">Meliniomyces variabilis</name>
    <dbReference type="NCBI Taxonomy" id="1149755"/>
    <lineage>
        <taxon>Eukaryota</taxon>
        <taxon>Fungi</taxon>
        <taxon>Dikarya</taxon>
        <taxon>Ascomycota</taxon>
        <taxon>Pezizomycotina</taxon>
        <taxon>Leotiomycetes</taxon>
        <taxon>Helotiales</taxon>
        <taxon>Hyaloscyphaceae</taxon>
        <taxon>Hyaloscypha</taxon>
        <taxon>Hyaloscypha variabilis</taxon>
    </lineage>
</organism>
<dbReference type="Proteomes" id="UP000235786">
    <property type="component" value="Unassembled WGS sequence"/>
</dbReference>
<name>A0A2J6RWM7_HYAVF</name>
<evidence type="ECO:0000256" key="1">
    <source>
        <dbReference type="SAM" id="MobiDB-lite"/>
    </source>
</evidence>
<evidence type="ECO:0000313" key="3">
    <source>
        <dbReference type="EMBL" id="PMD42917.1"/>
    </source>
</evidence>
<feature type="region of interest" description="Disordered" evidence="1">
    <location>
        <begin position="257"/>
        <end position="281"/>
    </location>
</feature>
<feature type="chain" id="PRO_5014332152" evidence="2">
    <location>
        <begin position="18"/>
        <end position="310"/>
    </location>
</feature>
<evidence type="ECO:0000256" key="2">
    <source>
        <dbReference type="SAM" id="SignalP"/>
    </source>
</evidence>
<accession>A0A2J6RWM7</accession>
<evidence type="ECO:0000313" key="4">
    <source>
        <dbReference type="Proteomes" id="UP000235786"/>
    </source>
</evidence>
<sequence length="310" mass="31398">MFFQTLALAAAVGSAMAQRPANITICDYYTTALLKNNTATNQKTLLTLVVNTAVIGNYTTPNVGIKVPGILAPATVNGTYVNLAPYFTGALASTNTGGSSGVSVNFLDGGGAAPLMMNMAANNTNSNQYTLLTHLYEYFGILLGCSLQGGADYSTYEGDVSQYEVHKFMQLGYAQVSYFVEQVGLSAASFGVATEDVTAVGTDLMNAFGYKCEPPITIVKAQGAQLQSICDDDTCPLAPNSTCAAYNNTIPAPSNATSIGSGSTATGTATGSGATGTSTSSPAATASKAAGAVAGMSFAAVAGGIAAMFL</sequence>
<reference evidence="3 4" key="1">
    <citation type="submission" date="2016-04" db="EMBL/GenBank/DDBJ databases">
        <title>A degradative enzymes factory behind the ericoid mycorrhizal symbiosis.</title>
        <authorList>
            <consortium name="DOE Joint Genome Institute"/>
            <person name="Martino E."/>
            <person name="Morin E."/>
            <person name="Grelet G."/>
            <person name="Kuo A."/>
            <person name="Kohler A."/>
            <person name="Daghino S."/>
            <person name="Barry K."/>
            <person name="Choi C."/>
            <person name="Cichocki N."/>
            <person name="Clum A."/>
            <person name="Copeland A."/>
            <person name="Hainaut M."/>
            <person name="Haridas S."/>
            <person name="Labutti K."/>
            <person name="Lindquist E."/>
            <person name="Lipzen A."/>
            <person name="Khouja H.-R."/>
            <person name="Murat C."/>
            <person name="Ohm R."/>
            <person name="Olson A."/>
            <person name="Spatafora J."/>
            <person name="Veneault-Fourrey C."/>
            <person name="Henrissat B."/>
            <person name="Grigoriev I."/>
            <person name="Martin F."/>
            <person name="Perotto S."/>
        </authorList>
    </citation>
    <scope>NUCLEOTIDE SEQUENCE [LARGE SCALE GENOMIC DNA]</scope>
    <source>
        <strain evidence="3 4">F</strain>
    </source>
</reference>
<dbReference type="STRING" id="1149755.A0A2J6RWM7"/>
<dbReference type="OrthoDB" id="2110578at2759"/>
<dbReference type="AlphaFoldDB" id="A0A2J6RWM7"/>
<keyword evidence="4" id="KW-1185">Reference proteome</keyword>